<protein>
    <submittedName>
        <fullName evidence="1">Uncharacterized protein</fullName>
    </submittedName>
</protein>
<keyword evidence="2" id="KW-1185">Reference proteome</keyword>
<sequence>MEPVLGLYGCSIMSESPWLLDNATTLSAPEPAALATLQPFRRVIPTGQGAWFLDSTTPAAPEPAALSTLQSFRRVTPTSQGFNATPVNVGQTQTQRKVSTMGILGKAAEVSGVVPYLDFLASPAKIGIPSGHTSSNCYNDATPLMDENMLAELLPESDRVTHFFRGLTKYPAKESG</sequence>
<accession>A0A9D4NI41</accession>
<evidence type="ECO:0000313" key="2">
    <source>
        <dbReference type="Proteomes" id="UP000828390"/>
    </source>
</evidence>
<reference evidence="1" key="2">
    <citation type="submission" date="2020-11" db="EMBL/GenBank/DDBJ databases">
        <authorList>
            <person name="McCartney M.A."/>
            <person name="Auch B."/>
            <person name="Kono T."/>
            <person name="Mallez S."/>
            <person name="Becker A."/>
            <person name="Gohl D.M."/>
            <person name="Silverstein K.A.T."/>
            <person name="Koren S."/>
            <person name="Bechman K.B."/>
            <person name="Herman A."/>
            <person name="Abrahante J.E."/>
            <person name="Garbe J."/>
        </authorList>
    </citation>
    <scope>NUCLEOTIDE SEQUENCE</scope>
    <source>
        <strain evidence="1">Duluth1</strain>
        <tissue evidence="1">Whole animal</tissue>
    </source>
</reference>
<dbReference type="EMBL" id="JAIWYP010000001">
    <property type="protein sequence ID" value="KAH3896992.1"/>
    <property type="molecule type" value="Genomic_DNA"/>
</dbReference>
<reference evidence="1" key="1">
    <citation type="journal article" date="2019" name="bioRxiv">
        <title>The Genome of the Zebra Mussel, Dreissena polymorpha: A Resource for Invasive Species Research.</title>
        <authorList>
            <person name="McCartney M.A."/>
            <person name="Auch B."/>
            <person name="Kono T."/>
            <person name="Mallez S."/>
            <person name="Zhang Y."/>
            <person name="Obille A."/>
            <person name="Becker A."/>
            <person name="Abrahante J.E."/>
            <person name="Garbe J."/>
            <person name="Badalamenti J.P."/>
            <person name="Herman A."/>
            <person name="Mangelson H."/>
            <person name="Liachko I."/>
            <person name="Sullivan S."/>
            <person name="Sone E.D."/>
            <person name="Koren S."/>
            <person name="Silverstein K.A.T."/>
            <person name="Beckman K.B."/>
            <person name="Gohl D.M."/>
        </authorList>
    </citation>
    <scope>NUCLEOTIDE SEQUENCE</scope>
    <source>
        <strain evidence="1">Duluth1</strain>
        <tissue evidence="1">Whole animal</tissue>
    </source>
</reference>
<gene>
    <name evidence="1" type="ORF">DPMN_021176</name>
</gene>
<organism evidence="1 2">
    <name type="scientific">Dreissena polymorpha</name>
    <name type="common">Zebra mussel</name>
    <name type="synonym">Mytilus polymorpha</name>
    <dbReference type="NCBI Taxonomy" id="45954"/>
    <lineage>
        <taxon>Eukaryota</taxon>
        <taxon>Metazoa</taxon>
        <taxon>Spiralia</taxon>
        <taxon>Lophotrochozoa</taxon>
        <taxon>Mollusca</taxon>
        <taxon>Bivalvia</taxon>
        <taxon>Autobranchia</taxon>
        <taxon>Heteroconchia</taxon>
        <taxon>Euheterodonta</taxon>
        <taxon>Imparidentia</taxon>
        <taxon>Neoheterodontei</taxon>
        <taxon>Myida</taxon>
        <taxon>Dreissenoidea</taxon>
        <taxon>Dreissenidae</taxon>
        <taxon>Dreissena</taxon>
    </lineage>
</organism>
<dbReference type="Proteomes" id="UP000828390">
    <property type="component" value="Unassembled WGS sequence"/>
</dbReference>
<comment type="caution">
    <text evidence="1">The sequence shown here is derived from an EMBL/GenBank/DDBJ whole genome shotgun (WGS) entry which is preliminary data.</text>
</comment>
<proteinExistence type="predicted"/>
<dbReference type="AlphaFoldDB" id="A0A9D4NI41"/>
<evidence type="ECO:0000313" key="1">
    <source>
        <dbReference type="EMBL" id="KAH3896992.1"/>
    </source>
</evidence>
<name>A0A9D4NI41_DREPO</name>